<feature type="coiled-coil region" evidence="1">
    <location>
        <begin position="280"/>
        <end position="307"/>
    </location>
</feature>
<organism evidence="3 4">
    <name type="scientific">Ampelomyces quisqualis</name>
    <name type="common">Powdery mildew agent</name>
    <dbReference type="NCBI Taxonomy" id="50730"/>
    <lineage>
        <taxon>Eukaryota</taxon>
        <taxon>Fungi</taxon>
        <taxon>Dikarya</taxon>
        <taxon>Ascomycota</taxon>
        <taxon>Pezizomycotina</taxon>
        <taxon>Dothideomycetes</taxon>
        <taxon>Pleosporomycetidae</taxon>
        <taxon>Pleosporales</taxon>
        <taxon>Pleosporineae</taxon>
        <taxon>Phaeosphaeriaceae</taxon>
        <taxon>Ampelomyces</taxon>
    </lineage>
</organism>
<dbReference type="Proteomes" id="UP000800096">
    <property type="component" value="Unassembled WGS sequence"/>
</dbReference>
<dbReference type="InterPro" id="IPR056024">
    <property type="entry name" value="DUF7605"/>
</dbReference>
<evidence type="ECO:0000256" key="1">
    <source>
        <dbReference type="SAM" id="Coils"/>
    </source>
</evidence>
<dbReference type="AlphaFoldDB" id="A0A6A5Q658"/>
<dbReference type="PANTHER" id="PTHR36681">
    <property type="entry name" value="NUCLEAR GTPASE, GERMINAL CENTER-ASSOCIATED, TANDEM DUPLICATE 3"/>
    <property type="match status" value="1"/>
</dbReference>
<feature type="domain" description="DUF7605" evidence="2">
    <location>
        <begin position="514"/>
        <end position="693"/>
    </location>
</feature>
<evidence type="ECO:0000259" key="2">
    <source>
        <dbReference type="Pfam" id="PF24564"/>
    </source>
</evidence>
<accession>A0A6A5Q658</accession>
<proteinExistence type="predicted"/>
<name>A0A6A5Q658_AMPQU</name>
<keyword evidence="4" id="KW-1185">Reference proteome</keyword>
<protein>
    <recommendedName>
        <fullName evidence="2">DUF7605 domain-containing protein</fullName>
    </recommendedName>
</protein>
<gene>
    <name evidence="3" type="ORF">BDU57DRAFT_108689</name>
</gene>
<reference evidence="3" key="1">
    <citation type="journal article" date="2020" name="Stud. Mycol.">
        <title>101 Dothideomycetes genomes: a test case for predicting lifestyles and emergence of pathogens.</title>
        <authorList>
            <person name="Haridas S."/>
            <person name="Albert R."/>
            <person name="Binder M."/>
            <person name="Bloem J."/>
            <person name="Labutti K."/>
            <person name="Salamov A."/>
            <person name="Andreopoulos B."/>
            <person name="Baker S."/>
            <person name="Barry K."/>
            <person name="Bills G."/>
            <person name="Bluhm B."/>
            <person name="Cannon C."/>
            <person name="Castanera R."/>
            <person name="Culley D."/>
            <person name="Daum C."/>
            <person name="Ezra D."/>
            <person name="Gonzalez J."/>
            <person name="Henrissat B."/>
            <person name="Kuo A."/>
            <person name="Liang C."/>
            <person name="Lipzen A."/>
            <person name="Lutzoni F."/>
            <person name="Magnuson J."/>
            <person name="Mondo S."/>
            <person name="Nolan M."/>
            <person name="Ohm R."/>
            <person name="Pangilinan J."/>
            <person name="Park H.-J."/>
            <person name="Ramirez L."/>
            <person name="Alfaro M."/>
            <person name="Sun H."/>
            <person name="Tritt A."/>
            <person name="Yoshinaga Y."/>
            <person name="Zwiers L.-H."/>
            <person name="Turgeon B."/>
            <person name="Goodwin S."/>
            <person name="Spatafora J."/>
            <person name="Crous P."/>
            <person name="Grigoriev I."/>
        </authorList>
    </citation>
    <scope>NUCLEOTIDE SEQUENCE</scope>
    <source>
        <strain evidence="3">HMLAC05119</strain>
    </source>
</reference>
<evidence type="ECO:0000313" key="3">
    <source>
        <dbReference type="EMBL" id="KAF1911042.1"/>
    </source>
</evidence>
<evidence type="ECO:0000313" key="4">
    <source>
        <dbReference type="Proteomes" id="UP000800096"/>
    </source>
</evidence>
<dbReference type="PANTHER" id="PTHR36681:SF3">
    <property type="entry name" value="NUCLEAR GTPASE, GERMINAL CENTER-ASSOCIATED, TANDEM DUPLICATE 3"/>
    <property type="match status" value="1"/>
</dbReference>
<dbReference type="EMBL" id="ML979146">
    <property type="protein sequence ID" value="KAF1911042.1"/>
    <property type="molecule type" value="Genomic_DNA"/>
</dbReference>
<dbReference type="OrthoDB" id="5427350at2759"/>
<sequence>MLMLGQGDNGGAVTNVVTEFMKKTSRGTKPIAADVKFFCLELCENLTKKWFDHWYALELKPEDEIDDQDRARKTAALECLDALFAGKISVPIEKYLARTKSQKDTTILKKLLEWAREIHGIFVKDGETSVEFGSHTHVDMREQLRPFRAKAHNAMYQGRGLQTSPWPFVEIIRYYLSNAILEQGNCIADVPGANDANMYRVEMANAYLQTCEFTIVTGEIKRILSDASYRQHYLDAHHRRYHGSVILFCTKSDELNDDGGSNLQLDTEAEEVILPIEERLKALRGEIDAIDEKVERNKKEIKRAQRGESNHYTDDETRLNTAPRSLQQLKEDNKALKLRKKEIPSLFPPLEKQCRDARVACRNRHVALGLDQNYRNDTGDDGGAKVFCLSNRMFMRYLRGYNHKVPEKTPTMSLESTQVLAACAYLYGIPSQGKTAILEHSVVFTIPALLDLIQMSCSKSTEARVEYVLKIVDRAIENLEVQIEALAAHCNETFVKTLWEALSDHGLQDTFDRCATASLADWDNNLAAATHRALVNKRGSYSQKRKGVARVDFNWNERLLSPVRDNIERAFRVVLDEACPAFQASAAQAIKSVFRDLNQTLKGDPQALAGDAYKLCIGNRLKAHEANITLQVQQATKKLFESFNAMKRKATRTNENDYFYDGMIPIYTGALQAKAQKGKTLKLARHEYLKQHIPGEEGPLRVIADFTREDAEEAVEEIRNYLRNNVIGVFRHIHNAFTGQKTRKENDSPEGQQFRKDLHMLVDKAREVMQGVVLESLERCKEHK</sequence>
<keyword evidence="1" id="KW-0175">Coiled coil</keyword>
<dbReference type="Pfam" id="PF24564">
    <property type="entry name" value="DUF7605"/>
    <property type="match status" value="1"/>
</dbReference>